<name>A0A428IB15_STROR</name>
<accession>A0A428IB15</accession>
<dbReference type="EMBL" id="RJVZ01000001">
    <property type="protein sequence ID" value="RSK10902.1"/>
    <property type="molecule type" value="Genomic_DNA"/>
</dbReference>
<comment type="caution">
    <text evidence="1">The sequence shown here is derived from an EMBL/GenBank/DDBJ whole genome shotgun (WGS) entry which is preliminary data.</text>
</comment>
<evidence type="ECO:0000313" key="2">
    <source>
        <dbReference type="Proteomes" id="UP000279863"/>
    </source>
</evidence>
<reference evidence="1 2" key="1">
    <citation type="submission" date="2018-11" db="EMBL/GenBank/DDBJ databases">
        <title>Species Designations Belie Phenotypic and Genotypic Heterogeneity in Oral Streptococci.</title>
        <authorList>
            <person name="Velsko I."/>
        </authorList>
    </citation>
    <scope>NUCLEOTIDE SEQUENCE [LARGE SCALE GENOMIC DNA]</scope>
    <source>
        <strain evidence="1 2">BCA1</strain>
    </source>
</reference>
<dbReference type="RefSeq" id="WP_185774003.1">
    <property type="nucleotide sequence ID" value="NZ_RJVZ01000001.1"/>
</dbReference>
<organism evidence="1 2">
    <name type="scientific">Streptococcus oralis</name>
    <dbReference type="NCBI Taxonomy" id="1303"/>
    <lineage>
        <taxon>Bacteria</taxon>
        <taxon>Bacillati</taxon>
        <taxon>Bacillota</taxon>
        <taxon>Bacilli</taxon>
        <taxon>Lactobacillales</taxon>
        <taxon>Streptococcaceae</taxon>
        <taxon>Streptococcus</taxon>
    </lineage>
</organism>
<proteinExistence type="predicted"/>
<dbReference type="Proteomes" id="UP000279863">
    <property type="component" value="Unassembled WGS sequence"/>
</dbReference>
<dbReference type="AlphaFoldDB" id="A0A428IB15"/>
<protein>
    <submittedName>
        <fullName evidence="1">Uncharacterized protein</fullName>
    </submittedName>
</protein>
<sequence length="47" mass="5206">MSKHSLVLDQTSEFVIAVLDEADKKDPATIIAVAELLKSYKLLKSMD</sequence>
<evidence type="ECO:0000313" key="1">
    <source>
        <dbReference type="EMBL" id="RSK10902.1"/>
    </source>
</evidence>
<gene>
    <name evidence="1" type="ORF">D8804_00295</name>
</gene>